<feature type="compositionally biased region" description="Basic and acidic residues" evidence="1">
    <location>
        <begin position="433"/>
        <end position="445"/>
    </location>
</feature>
<feature type="region of interest" description="Disordered" evidence="1">
    <location>
        <begin position="432"/>
        <end position="454"/>
    </location>
</feature>
<gene>
    <name evidence="3" type="ORF">D5R93_00565</name>
</gene>
<feature type="domain" description="Amidohydrolase-related" evidence="2">
    <location>
        <begin position="93"/>
        <end position="419"/>
    </location>
</feature>
<accession>A0ABM6Z1X3</accession>
<proteinExistence type="predicted"/>
<evidence type="ECO:0000313" key="3">
    <source>
        <dbReference type="EMBL" id="AYD88925.1"/>
    </source>
</evidence>
<dbReference type="InterPro" id="IPR032466">
    <property type="entry name" value="Metal_Hydrolase"/>
</dbReference>
<evidence type="ECO:0000313" key="4">
    <source>
        <dbReference type="Proteomes" id="UP000273001"/>
    </source>
</evidence>
<dbReference type="InterPro" id="IPR051781">
    <property type="entry name" value="Metallo-dep_Hydrolase"/>
</dbReference>
<name>A0ABM6Z1X3_9ACTO</name>
<dbReference type="EMBL" id="CP032514">
    <property type="protein sequence ID" value="AYD88925.1"/>
    <property type="molecule type" value="Genomic_DNA"/>
</dbReference>
<organism evidence="3 4">
    <name type="scientific">Actinomyces lilanjuaniae</name>
    <dbReference type="NCBI Taxonomy" id="2321394"/>
    <lineage>
        <taxon>Bacteria</taxon>
        <taxon>Bacillati</taxon>
        <taxon>Actinomycetota</taxon>
        <taxon>Actinomycetes</taxon>
        <taxon>Actinomycetales</taxon>
        <taxon>Actinomycetaceae</taxon>
        <taxon>Actinomyces</taxon>
    </lineage>
</organism>
<dbReference type="InterPro" id="IPR011059">
    <property type="entry name" value="Metal-dep_hydrolase_composite"/>
</dbReference>
<dbReference type="Proteomes" id="UP000273001">
    <property type="component" value="Chromosome"/>
</dbReference>
<reference evidence="3 4" key="1">
    <citation type="submission" date="2018-09" db="EMBL/GenBank/DDBJ databases">
        <authorList>
            <person name="Li J."/>
        </authorList>
    </citation>
    <scope>NUCLEOTIDE SEQUENCE [LARGE SCALE GENOMIC DNA]</scope>
    <source>
        <strain evidence="3 4">2129</strain>
    </source>
</reference>
<protein>
    <submittedName>
        <fullName evidence="3">Xaa-Pro dipeptidase</fullName>
    </submittedName>
</protein>
<sequence>MTTSSTWITPPTAGSERLDGTEAAIVTADRLLTGRRGSTETSLEVLTDPGHRVGVLLDGSRIAAVGALPALQAAAASLPGRTPPRHLDLEGATLMPGLIDTHVHLATSGTDVEYPDYGDLEIQHLTLNAARSARELLSVGVTAVQSLGARHYVDVALRDAIAAGSLRGPQVRAAGPQITTTSGHSWQAGSEVDGLDSIRHAVRYHHKRDVDTVKFMATGGFTTGGSAPWNAQFTTEEMALIVSESHRLGHLCAAHAHGTQGIDRATVAGVDYLAHASFVSTAGRSEFDPGLADRMAEAGIYVDCTVTAELPALVAYDDSFAPPVRLLWEHGVRVVTGHDAGIPAIPHRSYVGGLEALEQMGLPRSEVILAATSRAAAAIGLAGVTGVLAVGYDADLIAVEGDPTQDLAVLRCLKLVATKGREFVADPVPGLARRAERRGQQEGRDSQAAPLWPDEILGAYRDRARRAAAHPQV</sequence>
<dbReference type="PANTHER" id="PTHR43135">
    <property type="entry name" value="ALPHA-D-RIBOSE 1-METHYLPHOSPHONATE 5-TRIPHOSPHATE DIPHOSPHATASE"/>
    <property type="match status" value="1"/>
</dbReference>
<dbReference type="Pfam" id="PF01979">
    <property type="entry name" value="Amidohydro_1"/>
    <property type="match status" value="1"/>
</dbReference>
<dbReference type="RefSeq" id="WP_120203148.1">
    <property type="nucleotide sequence ID" value="NZ_CP032514.1"/>
</dbReference>
<dbReference type="SUPFAM" id="SSF51338">
    <property type="entry name" value="Composite domain of metallo-dependent hydrolases"/>
    <property type="match status" value="2"/>
</dbReference>
<evidence type="ECO:0000259" key="2">
    <source>
        <dbReference type="Pfam" id="PF01979"/>
    </source>
</evidence>
<dbReference type="InterPro" id="IPR006680">
    <property type="entry name" value="Amidohydro-rel"/>
</dbReference>
<dbReference type="Gene3D" id="3.20.20.140">
    <property type="entry name" value="Metal-dependent hydrolases"/>
    <property type="match status" value="1"/>
</dbReference>
<dbReference type="PANTHER" id="PTHR43135:SF3">
    <property type="entry name" value="ALPHA-D-RIBOSE 1-METHYLPHOSPHONATE 5-TRIPHOSPHATE DIPHOSPHATASE"/>
    <property type="match status" value="1"/>
</dbReference>
<dbReference type="Gene3D" id="2.30.40.10">
    <property type="entry name" value="Urease, subunit C, domain 1"/>
    <property type="match status" value="1"/>
</dbReference>
<dbReference type="SUPFAM" id="SSF51556">
    <property type="entry name" value="Metallo-dependent hydrolases"/>
    <property type="match status" value="1"/>
</dbReference>
<keyword evidence="4" id="KW-1185">Reference proteome</keyword>
<evidence type="ECO:0000256" key="1">
    <source>
        <dbReference type="SAM" id="MobiDB-lite"/>
    </source>
</evidence>